<sequence>MEDGGQGDMNFLKNLSLKSYLLSMSDSEDEPSPILKLSSMDMTSETNTDDTSNPTPTPTTPSTPTPPPPPRLSPAHFLFGRTLGEGSYARVVHARYKGPLSPSSSSTPAITWGGGERDYAVKVMEKRHIKREGKVKYVMLEKSLLSNFDSPLILSLHVSFQDQDYLYLCMDMCPGGELLGVVRYYQERRPSPQSRCCPEPVTRYYLAAIVLALEYLHNLNIVHRDLKPENVLILSDGSVKVGDFGTALDVDGFGTRGRNPASEEDSTAFVGTAEYVSPEVLEGTEKATPAVDLWAVGVIAYHMENGRVMWNQGDTEFQVFQAINSKAKGEDDVYTYPSFFNPDLKDLVEQLLKGDPSSRLGMNEFAPGTNFKYTTIRSHPYFETFDWSLLESGSMPSPHTPCTPRWLEVPDEELTDGAMELESYFLDGEATPLTIAEPTRGAQGVEGGSNRTSNVEDERWMEYVKDLQKGEELVKTGRIHKRKGFFARERQLVLTSLPRLIYVDPATKEYKGTIPWTPQHPVSVKIVGDAKFDVVAVVDGEGGKKRAYHLYAKDKEDRDEWAKAIRELL</sequence>
<protein>
    <recommendedName>
        <fullName evidence="11">Non-specific serine/threonine protein kinase</fullName>
    </recommendedName>
</protein>
<dbReference type="InterPro" id="IPR001849">
    <property type="entry name" value="PH_domain"/>
</dbReference>
<dbReference type="InterPro" id="IPR011993">
    <property type="entry name" value="PH-like_dom_sf"/>
</dbReference>
<dbReference type="AlphaFoldDB" id="A0A9W7LE32"/>
<feature type="domain" description="PH" evidence="7">
    <location>
        <begin position="472"/>
        <end position="569"/>
    </location>
</feature>
<dbReference type="InterPro" id="IPR008271">
    <property type="entry name" value="Ser/Thr_kinase_AS"/>
</dbReference>
<dbReference type="GO" id="GO:0004691">
    <property type="term" value="F:cAMP-dependent protein kinase activity"/>
    <property type="evidence" value="ECO:0007669"/>
    <property type="project" value="TreeGrafter"/>
</dbReference>
<dbReference type="Proteomes" id="UP001165065">
    <property type="component" value="Unassembled WGS sequence"/>
</dbReference>
<keyword evidence="4" id="KW-0418">Kinase</keyword>
<dbReference type="SUPFAM" id="SSF50729">
    <property type="entry name" value="PH domain-like"/>
    <property type="match status" value="1"/>
</dbReference>
<gene>
    <name evidence="9" type="ORF">TrCOL_g6948</name>
</gene>
<keyword evidence="2" id="KW-0808">Transferase</keyword>
<keyword evidence="1" id="KW-0723">Serine/threonine-protein kinase</keyword>
<evidence type="ECO:0000256" key="4">
    <source>
        <dbReference type="ARBA" id="ARBA00022777"/>
    </source>
</evidence>
<dbReference type="PROSITE" id="PS00108">
    <property type="entry name" value="PROTEIN_KINASE_ST"/>
    <property type="match status" value="1"/>
</dbReference>
<dbReference type="InterPro" id="IPR000719">
    <property type="entry name" value="Prot_kinase_dom"/>
</dbReference>
<name>A0A9W7LE32_9STRA</name>
<dbReference type="SMART" id="SM00220">
    <property type="entry name" value="S_TKc"/>
    <property type="match status" value="1"/>
</dbReference>
<dbReference type="PROSITE" id="PS50003">
    <property type="entry name" value="PH_DOMAIN"/>
    <property type="match status" value="1"/>
</dbReference>
<accession>A0A9W7LE32</accession>
<evidence type="ECO:0000313" key="9">
    <source>
        <dbReference type="EMBL" id="GMI46603.1"/>
    </source>
</evidence>
<dbReference type="OrthoDB" id="347657at2759"/>
<evidence type="ECO:0008006" key="11">
    <source>
        <dbReference type="Google" id="ProtNLM"/>
    </source>
</evidence>
<feature type="region of interest" description="Disordered" evidence="6">
    <location>
        <begin position="24"/>
        <end position="76"/>
    </location>
</feature>
<evidence type="ECO:0000256" key="6">
    <source>
        <dbReference type="SAM" id="MobiDB-lite"/>
    </source>
</evidence>
<evidence type="ECO:0000256" key="5">
    <source>
        <dbReference type="ARBA" id="ARBA00022840"/>
    </source>
</evidence>
<dbReference type="Gene3D" id="3.30.200.20">
    <property type="entry name" value="Phosphorylase Kinase, domain 1"/>
    <property type="match status" value="1"/>
</dbReference>
<dbReference type="GO" id="GO:0005524">
    <property type="term" value="F:ATP binding"/>
    <property type="evidence" value="ECO:0007669"/>
    <property type="project" value="UniProtKB-KW"/>
</dbReference>
<evidence type="ECO:0000256" key="1">
    <source>
        <dbReference type="ARBA" id="ARBA00022527"/>
    </source>
</evidence>
<dbReference type="PANTHER" id="PTHR24353">
    <property type="entry name" value="CYCLIC NUCLEOTIDE-DEPENDENT PROTEIN KINASE"/>
    <property type="match status" value="1"/>
</dbReference>
<keyword evidence="5" id="KW-0067">ATP-binding</keyword>
<comment type="caution">
    <text evidence="9">The sequence shown here is derived from an EMBL/GenBank/DDBJ whole genome shotgun (WGS) entry which is preliminary data.</text>
</comment>
<dbReference type="PROSITE" id="PS50011">
    <property type="entry name" value="PROTEIN_KINASE_DOM"/>
    <property type="match status" value="1"/>
</dbReference>
<keyword evidence="3" id="KW-0547">Nucleotide-binding</keyword>
<dbReference type="EMBL" id="BRYA01000307">
    <property type="protein sequence ID" value="GMI46603.1"/>
    <property type="molecule type" value="Genomic_DNA"/>
</dbReference>
<evidence type="ECO:0000313" key="10">
    <source>
        <dbReference type="Proteomes" id="UP001165065"/>
    </source>
</evidence>
<dbReference type="Pfam" id="PF14593">
    <property type="entry name" value="PH_3"/>
    <property type="match status" value="1"/>
</dbReference>
<dbReference type="SUPFAM" id="SSF56112">
    <property type="entry name" value="Protein kinase-like (PK-like)"/>
    <property type="match status" value="1"/>
</dbReference>
<evidence type="ECO:0000259" key="7">
    <source>
        <dbReference type="PROSITE" id="PS50003"/>
    </source>
</evidence>
<reference evidence="10" key="1">
    <citation type="journal article" date="2023" name="Commun. Biol.">
        <title>Genome analysis of Parmales, the sister group of diatoms, reveals the evolutionary specialization of diatoms from phago-mixotrophs to photoautotrophs.</title>
        <authorList>
            <person name="Ban H."/>
            <person name="Sato S."/>
            <person name="Yoshikawa S."/>
            <person name="Yamada K."/>
            <person name="Nakamura Y."/>
            <person name="Ichinomiya M."/>
            <person name="Sato N."/>
            <person name="Blanc-Mathieu R."/>
            <person name="Endo H."/>
            <person name="Kuwata A."/>
            <person name="Ogata H."/>
        </authorList>
    </citation>
    <scope>NUCLEOTIDE SEQUENCE [LARGE SCALE GENOMIC DNA]</scope>
</reference>
<dbReference type="PANTHER" id="PTHR24353:SF37">
    <property type="entry name" value="CAMP-DEPENDENT PROTEIN KINASE CATALYTIC SUBUNIT PRKX"/>
    <property type="match status" value="1"/>
</dbReference>
<organism evidence="9 10">
    <name type="scientific">Triparma columacea</name>
    <dbReference type="NCBI Taxonomy" id="722753"/>
    <lineage>
        <taxon>Eukaryota</taxon>
        <taxon>Sar</taxon>
        <taxon>Stramenopiles</taxon>
        <taxon>Ochrophyta</taxon>
        <taxon>Bolidophyceae</taxon>
        <taxon>Parmales</taxon>
        <taxon>Triparmaceae</taxon>
        <taxon>Triparma</taxon>
    </lineage>
</organism>
<keyword evidence="10" id="KW-1185">Reference proteome</keyword>
<dbReference type="InterPro" id="IPR011009">
    <property type="entry name" value="Kinase-like_dom_sf"/>
</dbReference>
<evidence type="ECO:0000259" key="8">
    <source>
        <dbReference type="PROSITE" id="PS50011"/>
    </source>
</evidence>
<dbReference type="InterPro" id="IPR033931">
    <property type="entry name" value="PDK1-typ_PH"/>
</dbReference>
<dbReference type="Pfam" id="PF00069">
    <property type="entry name" value="Pkinase"/>
    <property type="match status" value="1"/>
</dbReference>
<dbReference type="Gene3D" id="2.30.29.30">
    <property type="entry name" value="Pleckstrin-homology domain (PH domain)/Phosphotyrosine-binding domain (PTB)"/>
    <property type="match status" value="1"/>
</dbReference>
<proteinExistence type="predicted"/>
<feature type="compositionally biased region" description="Pro residues" evidence="6">
    <location>
        <begin position="55"/>
        <end position="72"/>
    </location>
</feature>
<dbReference type="Gene3D" id="1.10.510.10">
    <property type="entry name" value="Transferase(Phosphotransferase) domain 1"/>
    <property type="match status" value="1"/>
</dbReference>
<evidence type="ECO:0000256" key="3">
    <source>
        <dbReference type="ARBA" id="ARBA00022741"/>
    </source>
</evidence>
<feature type="domain" description="Protein kinase" evidence="8">
    <location>
        <begin position="77"/>
        <end position="382"/>
    </location>
</feature>
<dbReference type="GO" id="GO:0005952">
    <property type="term" value="C:cAMP-dependent protein kinase complex"/>
    <property type="evidence" value="ECO:0007669"/>
    <property type="project" value="TreeGrafter"/>
</dbReference>
<evidence type="ECO:0000256" key="2">
    <source>
        <dbReference type="ARBA" id="ARBA00022679"/>
    </source>
</evidence>